<sequence length="366" mass="39798">MQRRGTEAWAGLAMLVVSVGVAAPTLFGIDEPAVPSFWWATVFLLFLVGLIVATAAQRQAIRHGGIVAAVGSAWVLVITAQSTGILLILLVIAAATSVYVVPLWISLVIAGLNTAVIAIIAVLGGRDLVEGTILTGFYLLIQSATILSTTALIREQRARQELARAHVDLKAASVLLSESARTMERLRISRELHDLIGHQLTVLTLELETARHVDEAKARVHTERANEVARALLRDVRDTVGQMRTEAPDLERALREMTDTLPGLEVTIDVAPNVHVGERETTALLRAAQEVVTNTLRHADARELWIEVRRDRDSTVILRARDDGRGATQVHFGNGLRGLRERFEELGGGLWVDGSAGFQVTVRTPA</sequence>
<feature type="transmembrane region" description="Helical" evidence="4">
    <location>
        <begin position="68"/>
        <end position="95"/>
    </location>
</feature>
<dbReference type="Gene3D" id="3.30.565.10">
    <property type="entry name" value="Histidine kinase-like ATPase, C-terminal domain"/>
    <property type="match status" value="1"/>
</dbReference>
<keyword evidence="4" id="KW-0472">Membrane</keyword>
<dbReference type="GO" id="GO:0016020">
    <property type="term" value="C:membrane"/>
    <property type="evidence" value="ECO:0007669"/>
    <property type="project" value="InterPro"/>
</dbReference>
<dbReference type="Gene3D" id="1.20.5.1930">
    <property type="match status" value="1"/>
</dbReference>
<dbReference type="PANTHER" id="PTHR24421:SF59">
    <property type="entry name" value="OXYGEN SENSOR HISTIDINE KINASE NREB"/>
    <property type="match status" value="1"/>
</dbReference>
<evidence type="ECO:0000259" key="5">
    <source>
        <dbReference type="Pfam" id="PF02518"/>
    </source>
</evidence>
<feature type="transmembrane region" description="Helical" evidence="4">
    <location>
        <begin position="135"/>
        <end position="153"/>
    </location>
</feature>
<dbReference type="Proteomes" id="UP000515708">
    <property type="component" value="Chromosome"/>
</dbReference>
<dbReference type="InterPro" id="IPR011712">
    <property type="entry name" value="Sig_transdc_His_kin_sub3_dim/P"/>
</dbReference>
<dbReference type="CDD" id="cd16917">
    <property type="entry name" value="HATPase_UhpB-NarQ-NarX-like"/>
    <property type="match status" value="1"/>
</dbReference>
<evidence type="ECO:0000256" key="3">
    <source>
        <dbReference type="ARBA" id="ARBA00023012"/>
    </source>
</evidence>
<reference evidence="7 8" key="1">
    <citation type="journal article" date="2020" name="Front. Microbiol.">
        <title>Design of Bacterial Strain-Specific qPCR Assays Using NGS Data and Publicly Available Resources and Its Application to Track Biocontrol Strains.</title>
        <authorList>
            <person name="Hernandez I."/>
            <person name="Sant C."/>
            <person name="Martinez R."/>
            <person name="Fernandez C."/>
        </authorList>
    </citation>
    <scope>NUCLEOTIDE SEQUENCE [LARGE SCALE GENOMIC DNA]</scope>
    <source>
        <strain evidence="7 8">B24</strain>
    </source>
</reference>
<proteinExistence type="predicted"/>
<evidence type="ECO:0000256" key="1">
    <source>
        <dbReference type="ARBA" id="ARBA00022679"/>
    </source>
</evidence>
<keyword evidence="3" id="KW-0902">Two-component regulatory system</keyword>
<dbReference type="InterPro" id="IPR036890">
    <property type="entry name" value="HATPase_C_sf"/>
</dbReference>
<evidence type="ECO:0000256" key="2">
    <source>
        <dbReference type="ARBA" id="ARBA00022777"/>
    </source>
</evidence>
<dbReference type="AlphaFoldDB" id="A0A7D8AL33"/>
<gene>
    <name evidence="7" type="ORF">FVO59_07715</name>
</gene>
<evidence type="ECO:0000313" key="7">
    <source>
        <dbReference type="EMBL" id="QMU97127.1"/>
    </source>
</evidence>
<dbReference type="Pfam" id="PF02518">
    <property type="entry name" value="HATPase_c"/>
    <property type="match status" value="1"/>
</dbReference>
<evidence type="ECO:0000259" key="6">
    <source>
        <dbReference type="Pfam" id="PF07730"/>
    </source>
</evidence>
<dbReference type="PANTHER" id="PTHR24421">
    <property type="entry name" value="NITRATE/NITRITE SENSOR PROTEIN NARX-RELATED"/>
    <property type="match status" value="1"/>
</dbReference>
<keyword evidence="2 7" id="KW-0418">Kinase</keyword>
<organism evidence="7 8">
    <name type="scientific">Microbacterium esteraromaticum</name>
    <dbReference type="NCBI Taxonomy" id="57043"/>
    <lineage>
        <taxon>Bacteria</taxon>
        <taxon>Bacillati</taxon>
        <taxon>Actinomycetota</taxon>
        <taxon>Actinomycetes</taxon>
        <taxon>Micrococcales</taxon>
        <taxon>Microbacteriaceae</taxon>
        <taxon>Microbacterium</taxon>
    </lineage>
</organism>
<dbReference type="GO" id="GO:0000155">
    <property type="term" value="F:phosphorelay sensor kinase activity"/>
    <property type="evidence" value="ECO:0007669"/>
    <property type="project" value="InterPro"/>
</dbReference>
<accession>A0A7D8AL33</accession>
<evidence type="ECO:0000313" key="8">
    <source>
        <dbReference type="Proteomes" id="UP000515708"/>
    </source>
</evidence>
<dbReference type="InterPro" id="IPR003594">
    <property type="entry name" value="HATPase_dom"/>
</dbReference>
<keyword evidence="4" id="KW-1133">Transmembrane helix</keyword>
<keyword evidence="1" id="KW-0808">Transferase</keyword>
<dbReference type="SUPFAM" id="SSF55874">
    <property type="entry name" value="ATPase domain of HSP90 chaperone/DNA topoisomerase II/histidine kinase"/>
    <property type="match status" value="1"/>
</dbReference>
<feature type="domain" description="Histidine kinase/HSP90-like ATPase" evidence="5">
    <location>
        <begin position="282"/>
        <end position="365"/>
    </location>
</feature>
<dbReference type="EMBL" id="CP043732">
    <property type="protein sequence ID" value="QMU97127.1"/>
    <property type="molecule type" value="Genomic_DNA"/>
</dbReference>
<feature type="domain" description="Signal transduction histidine kinase subgroup 3 dimerisation and phosphoacceptor" evidence="6">
    <location>
        <begin position="184"/>
        <end position="246"/>
    </location>
</feature>
<feature type="transmembrane region" description="Helical" evidence="4">
    <location>
        <begin position="101"/>
        <end position="123"/>
    </location>
</feature>
<feature type="transmembrane region" description="Helical" evidence="4">
    <location>
        <begin position="38"/>
        <end position="56"/>
    </location>
</feature>
<dbReference type="Pfam" id="PF07730">
    <property type="entry name" value="HisKA_3"/>
    <property type="match status" value="1"/>
</dbReference>
<protein>
    <submittedName>
        <fullName evidence="7">Two-component sensor histidine kinase</fullName>
    </submittedName>
</protein>
<name>A0A7D8AL33_9MICO</name>
<keyword evidence="4" id="KW-0812">Transmembrane</keyword>
<evidence type="ECO:0000256" key="4">
    <source>
        <dbReference type="SAM" id="Phobius"/>
    </source>
</evidence>
<dbReference type="InterPro" id="IPR050482">
    <property type="entry name" value="Sensor_HK_TwoCompSys"/>
</dbReference>
<dbReference type="GO" id="GO:0046983">
    <property type="term" value="F:protein dimerization activity"/>
    <property type="evidence" value="ECO:0007669"/>
    <property type="project" value="InterPro"/>
</dbReference>